<dbReference type="Proteomes" id="UP000714420">
    <property type="component" value="Unassembled WGS sequence"/>
</dbReference>
<dbReference type="Pfam" id="PF14123">
    <property type="entry name" value="DUF4290"/>
    <property type="match status" value="1"/>
</dbReference>
<name>A0ABX2AJ45_9BACT</name>
<feature type="compositionally biased region" description="Polar residues" evidence="1">
    <location>
        <begin position="186"/>
        <end position="201"/>
    </location>
</feature>
<comment type="caution">
    <text evidence="2">The sequence shown here is derived from an EMBL/GenBank/DDBJ whole genome shotgun (WGS) entry which is preliminary data.</text>
</comment>
<feature type="region of interest" description="Disordered" evidence="1">
    <location>
        <begin position="186"/>
        <end position="207"/>
    </location>
</feature>
<proteinExistence type="predicted"/>
<dbReference type="RefSeq" id="WP_172272826.1">
    <property type="nucleotide sequence ID" value="NZ_CASHFH010000001.1"/>
</dbReference>
<organism evidence="2 3">
    <name type="scientific">Xylanibacter muris</name>
    <dbReference type="NCBI Taxonomy" id="2736290"/>
    <lineage>
        <taxon>Bacteria</taxon>
        <taxon>Pseudomonadati</taxon>
        <taxon>Bacteroidota</taxon>
        <taxon>Bacteroidia</taxon>
        <taxon>Bacteroidales</taxon>
        <taxon>Prevotellaceae</taxon>
        <taxon>Xylanibacter</taxon>
    </lineage>
</organism>
<evidence type="ECO:0000313" key="2">
    <source>
        <dbReference type="EMBL" id="NPD91086.1"/>
    </source>
</evidence>
<reference evidence="2 3" key="1">
    <citation type="submission" date="2020-05" db="EMBL/GenBank/DDBJ databases">
        <title>Distinct polysaccharide utilization as determinants for interspecies competition between intestinal Prevotella spp.</title>
        <authorList>
            <person name="Galvez E.J.C."/>
            <person name="Iljazovic A."/>
            <person name="Strowig T."/>
        </authorList>
    </citation>
    <scope>NUCLEOTIDE SEQUENCE [LARGE SCALE GENOMIC DNA]</scope>
    <source>
        <strain evidence="2 3">PMUR</strain>
    </source>
</reference>
<sequence>MDIKGLDYNTQREPLIMPEYGREIQNMINYTVNVPDKAMRQVCAETIVKMMATKVTNRYGDTNFEQTLWDHLYIISGKKLEIDWPFDVSKAENIQARPEPMKRPDINEHVRLRHYGCLMEKIFEKLKTMPEGDERDELVRLAANQMKRDLINWGHGSMDDEKVADDLARFTDGRIQLDLSRFTFDNMNMSSNEGQRKTPGNTKKRRQ</sequence>
<evidence type="ECO:0000313" key="3">
    <source>
        <dbReference type="Proteomes" id="UP000714420"/>
    </source>
</evidence>
<dbReference type="InterPro" id="IPR025632">
    <property type="entry name" value="DUF4290"/>
</dbReference>
<evidence type="ECO:0000256" key="1">
    <source>
        <dbReference type="SAM" id="MobiDB-lite"/>
    </source>
</evidence>
<accession>A0ABX2AJ45</accession>
<dbReference type="EMBL" id="JABKKF010000001">
    <property type="protein sequence ID" value="NPD91086.1"/>
    <property type="molecule type" value="Genomic_DNA"/>
</dbReference>
<gene>
    <name evidence="2" type="ORF">HPS56_01700</name>
</gene>
<protein>
    <submittedName>
        <fullName evidence="2">DUF4290 domain-containing protein</fullName>
    </submittedName>
</protein>
<keyword evidence="3" id="KW-1185">Reference proteome</keyword>